<dbReference type="Gene3D" id="3.40.50.12780">
    <property type="entry name" value="N-terminal domain of ligase-like"/>
    <property type="match status" value="1"/>
</dbReference>
<dbReference type="InterPro" id="IPR042099">
    <property type="entry name" value="ANL_N_sf"/>
</dbReference>
<dbReference type="GO" id="GO:0016874">
    <property type="term" value="F:ligase activity"/>
    <property type="evidence" value="ECO:0007669"/>
    <property type="project" value="UniProtKB-KW"/>
</dbReference>
<sequence>MFANERIECMKREDLATLQLVRLKKTIAWAREKSTFYQKKFASAPEIRIESLSDLEKLPFTTLPDILNTSPFDFLTLPMSSILRISCRRYTGTVVKMYTNGDIAHNVDMLTRMLVASGIHRASVVGILGDMSDGRLLDLQMAAEVIGATTVLLGEDMQGAVELVRLTGMDTLLASQPLVMQLIVHAQMKNIEPSELPLQVIICLNEAISNPMKRHMCERLQTEVHDLFASAELGTAGMFFPCGKGQGHHVQEDYCYPEIIEFSGARVIEEAGRMGELVVTTLGAEAMPLIRYRTGQAVMRLDEPCTCGRAFLRLATPFALAH</sequence>
<dbReference type="SUPFAM" id="SSF56801">
    <property type="entry name" value="Acetyl-CoA synthetase-like"/>
    <property type="match status" value="1"/>
</dbReference>
<dbReference type="PANTHER" id="PTHR43845:SF1">
    <property type="entry name" value="BLR5969 PROTEIN"/>
    <property type="match status" value="1"/>
</dbReference>
<keyword evidence="2" id="KW-1185">Reference proteome</keyword>
<proteinExistence type="predicted"/>
<reference evidence="1 2" key="1">
    <citation type="submission" date="2023-04" db="EMBL/GenBank/DDBJ databases">
        <title>Genome Sequence of Selenomonas sputigena ATCC 33150.</title>
        <authorList>
            <person name="Miller D.P."/>
            <person name="Anvari S."/>
            <person name="Polson S.W."/>
            <person name="Macdonald M."/>
            <person name="Mcdowell J.V."/>
        </authorList>
    </citation>
    <scope>NUCLEOTIDE SEQUENCE [LARGE SCALE GENOMIC DNA]</scope>
    <source>
        <strain evidence="1 2">ATCC 33150</strain>
    </source>
</reference>
<organism evidence="1 2">
    <name type="scientific">Selenomonas sputigena</name>
    <dbReference type="NCBI Taxonomy" id="69823"/>
    <lineage>
        <taxon>Bacteria</taxon>
        <taxon>Bacillati</taxon>
        <taxon>Bacillota</taxon>
        <taxon>Negativicutes</taxon>
        <taxon>Selenomonadales</taxon>
        <taxon>Selenomonadaceae</taxon>
        <taxon>Selenomonas</taxon>
    </lineage>
</organism>
<dbReference type="Proteomes" id="UP001559623">
    <property type="component" value="Unassembled WGS sequence"/>
</dbReference>
<evidence type="ECO:0000313" key="1">
    <source>
        <dbReference type="EMBL" id="MEX5285716.1"/>
    </source>
</evidence>
<evidence type="ECO:0000313" key="2">
    <source>
        <dbReference type="Proteomes" id="UP001559623"/>
    </source>
</evidence>
<gene>
    <name evidence="1" type="ORF">QCO44_08735</name>
</gene>
<dbReference type="EMBL" id="JARVLH010000005">
    <property type="protein sequence ID" value="MEX5285716.1"/>
    <property type="molecule type" value="Genomic_DNA"/>
</dbReference>
<comment type="caution">
    <text evidence="1">The sequence shown here is derived from an EMBL/GenBank/DDBJ whole genome shotgun (WGS) entry which is preliminary data.</text>
</comment>
<accession>A0ABV3X6A5</accession>
<keyword evidence="1" id="KW-0436">Ligase</keyword>
<dbReference type="PANTHER" id="PTHR43845">
    <property type="entry name" value="BLR5969 PROTEIN"/>
    <property type="match status" value="1"/>
</dbReference>
<protein>
    <submittedName>
        <fullName evidence="1">Phenylacetate--CoA ligase family protein</fullName>
    </submittedName>
</protein>
<name>A0ABV3X6A5_9FIRM</name>
<dbReference type="RefSeq" id="WP_368847441.1">
    <property type="nucleotide sequence ID" value="NZ_CP194411.1"/>
</dbReference>